<organism evidence="1 2">
    <name type="scientific">Sporothrix schenckii 1099-18</name>
    <dbReference type="NCBI Taxonomy" id="1397361"/>
    <lineage>
        <taxon>Eukaryota</taxon>
        <taxon>Fungi</taxon>
        <taxon>Dikarya</taxon>
        <taxon>Ascomycota</taxon>
        <taxon>Pezizomycotina</taxon>
        <taxon>Sordariomycetes</taxon>
        <taxon>Sordariomycetidae</taxon>
        <taxon>Ophiostomatales</taxon>
        <taxon>Ophiostomataceae</taxon>
        <taxon>Sporothrix</taxon>
    </lineage>
</organism>
<gene>
    <name evidence="1" type="ORF">SPSK_08146</name>
</gene>
<protein>
    <submittedName>
        <fullName evidence="1">Uncharacterized protein</fullName>
    </submittedName>
</protein>
<dbReference type="EMBL" id="AXCR01000004">
    <property type="protein sequence ID" value="KJR88976.1"/>
    <property type="molecule type" value="Genomic_DNA"/>
</dbReference>
<dbReference type="VEuPathDB" id="FungiDB:SPSK_08146"/>
<evidence type="ECO:0000313" key="2">
    <source>
        <dbReference type="Proteomes" id="UP000033710"/>
    </source>
</evidence>
<comment type="caution">
    <text evidence="1">The sequence shown here is derived from an EMBL/GenBank/DDBJ whole genome shotgun (WGS) entry which is preliminary data.</text>
</comment>
<dbReference type="GeneID" id="27670064"/>
<sequence>MTYWIRYAISIQQLRALMGKLRYSNVWALPHPIGQTGTAAAKESATARRDETERAIDTARFTNVGTLGASPAKKEKQTNIAVEFALSKTVSAVRARTMMVLDAFDLAAKTRSAL</sequence>
<dbReference type="KEGG" id="ssck:SPSK_08146"/>
<dbReference type="Proteomes" id="UP000033710">
    <property type="component" value="Unassembled WGS sequence"/>
</dbReference>
<evidence type="ECO:0000313" key="1">
    <source>
        <dbReference type="EMBL" id="KJR88976.1"/>
    </source>
</evidence>
<name>A0A0F2MLC6_SPOSC</name>
<reference evidence="1 2" key="1">
    <citation type="journal article" date="2014" name="BMC Genomics">
        <title>Comparative genomics of the major fungal agents of human and animal Sporotrichosis: Sporothrix schenckii and Sporothrix brasiliensis.</title>
        <authorList>
            <person name="Teixeira M.M."/>
            <person name="de Almeida L.G."/>
            <person name="Kubitschek-Barreira P."/>
            <person name="Alves F.L."/>
            <person name="Kioshima E.S."/>
            <person name="Abadio A.K."/>
            <person name="Fernandes L."/>
            <person name="Derengowski L.S."/>
            <person name="Ferreira K.S."/>
            <person name="Souza R.C."/>
            <person name="Ruiz J.C."/>
            <person name="de Andrade N.C."/>
            <person name="Paes H.C."/>
            <person name="Nicola A.M."/>
            <person name="Albuquerque P."/>
            <person name="Gerber A.L."/>
            <person name="Martins V.P."/>
            <person name="Peconick L.D."/>
            <person name="Neto A.V."/>
            <person name="Chaucanez C.B."/>
            <person name="Silva P.A."/>
            <person name="Cunha O.L."/>
            <person name="de Oliveira F.F."/>
            <person name="dos Santos T.C."/>
            <person name="Barros A.L."/>
            <person name="Soares M.A."/>
            <person name="de Oliveira L.M."/>
            <person name="Marini M.M."/>
            <person name="Villalobos-Duno H."/>
            <person name="Cunha M.M."/>
            <person name="de Hoog S."/>
            <person name="da Silveira J.F."/>
            <person name="Henrissat B."/>
            <person name="Nino-Vega G.A."/>
            <person name="Cisalpino P.S."/>
            <person name="Mora-Montes H.M."/>
            <person name="Almeida S.R."/>
            <person name="Stajich J.E."/>
            <person name="Lopes-Bezerra L.M."/>
            <person name="Vasconcelos A.T."/>
            <person name="Felipe M.S."/>
        </authorList>
    </citation>
    <scope>NUCLEOTIDE SEQUENCE [LARGE SCALE GENOMIC DNA]</scope>
    <source>
        <strain evidence="1 2">1099-18</strain>
    </source>
</reference>
<reference evidence="1 2" key="2">
    <citation type="journal article" date="2015" name="Eukaryot. Cell">
        <title>Asexual propagation of a virulent clone complex in a human and feline outbreak of sporotrichosis.</title>
        <authorList>
            <person name="Teixeira Mde M."/>
            <person name="Rodrigues A.M."/>
            <person name="Tsui C.K."/>
            <person name="de Almeida L.G."/>
            <person name="Van Diepeningen A.D."/>
            <person name="van den Ende B.G."/>
            <person name="Fernandes G.F."/>
            <person name="Kano R."/>
            <person name="Hamelin R.C."/>
            <person name="Lopes-Bezerra L.M."/>
            <person name="Vasconcelos A.T."/>
            <person name="de Hoog S."/>
            <person name="de Camargo Z.P."/>
            <person name="Felipe M.S."/>
        </authorList>
    </citation>
    <scope>NUCLEOTIDE SEQUENCE [LARGE SCALE GENOMIC DNA]</scope>
    <source>
        <strain evidence="1 2">1099-18</strain>
    </source>
</reference>
<accession>A0A0F2MLC6</accession>
<dbReference type="RefSeq" id="XP_016591652.1">
    <property type="nucleotide sequence ID" value="XM_016734787.1"/>
</dbReference>
<dbReference type="AlphaFoldDB" id="A0A0F2MLC6"/>
<proteinExistence type="predicted"/>